<dbReference type="EMBL" id="JAUEPS010000010">
    <property type="protein sequence ID" value="KAK0461811.1"/>
    <property type="molecule type" value="Genomic_DNA"/>
</dbReference>
<feature type="region of interest" description="Disordered" evidence="1">
    <location>
        <begin position="215"/>
        <end position="239"/>
    </location>
</feature>
<name>A0AA39NA23_ARMTA</name>
<dbReference type="AlphaFoldDB" id="A0AA39NA23"/>
<dbReference type="RefSeq" id="XP_060333549.1">
    <property type="nucleotide sequence ID" value="XM_060477057.1"/>
</dbReference>
<reference evidence="2" key="1">
    <citation type="submission" date="2023-06" db="EMBL/GenBank/DDBJ databases">
        <authorList>
            <consortium name="Lawrence Berkeley National Laboratory"/>
            <person name="Ahrendt S."/>
            <person name="Sahu N."/>
            <person name="Indic B."/>
            <person name="Wong-Bajracharya J."/>
            <person name="Merenyi Z."/>
            <person name="Ke H.-M."/>
            <person name="Monk M."/>
            <person name="Kocsube S."/>
            <person name="Drula E."/>
            <person name="Lipzen A."/>
            <person name="Balint B."/>
            <person name="Henrissat B."/>
            <person name="Andreopoulos B."/>
            <person name="Martin F.M."/>
            <person name="Harder C.B."/>
            <person name="Rigling D."/>
            <person name="Ford K.L."/>
            <person name="Foster G.D."/>
            <person name="Pangilinan J."/>
            <person name="Papanicolaou A."/>
            <person name="Barry K."/>
            <person name="LaButti K."/>
            <person name="Viragh M."/>
            <person name="Koriabine M."/>
            <person name="Yan M."/>
            <person name="Riley R."/>
            <person name="Champramary S."/>
            <person name="Plett K.L."/>
            <person name="Tsai I.J."/>
            <person name="Slot J."/>
            <person name="Sipos G."/>
            <person name="Plett J."/>
            <person name="Nagy L.G."/>
            <person name="Grigoriev I.V."/>
        </authorList>
    </citation>
    <scope>NUCLEOTIDE SEQUENCE</scope>
    <source>
        <strain evidence="2">CCBAS 213</strain>
    </source>
</reference>
<feature type="compositionally biased region" description="Polar residues" evidence="1">
    <location>
        <begin position="144"/>
        <end position="153"/>
    </location>
</feature>
<organism evidence="2 3">
    <name type="scientific">Armillaria tabescens</name>
    <name type="common">Ringless honey mushroom</name>
    <name type="synonym">Agaricus tabescens</name>
    <dbReference type="NCBI Taxonomy" id="1929756"/>
    <lineage>
        <taxon>Eukaryota</taxon>
        <taxon>Fungi</taxon>
        <taxon>Dikarya</taxon>
        <taxon>Basidiomycota</taxon>
        <taxon>Agaricomycotina</taxon>
        <taxon>Agaricomycetes</taxon>
        <taxon>Agaricomycetidae</taxon>
        <taxon>Agaricales</taxon>
        <taxon>Marasmiineae</taxon>
        <taxon>Physalacriaceae</taxon>
        <taxon>Desarmillaria</taxon>
    </lineage>
</organism>
<keyword evidence="3" id="KW-1185">Reference proteome</keyword>
<proteinExistence type="predicted"/>
<gene>
    <name evidence="2" type="ORF">EV420DRAFT_1640112</name>
</gene>
<feature type="compositionally biased region" description="Basic and acidic residues" evidence="1">
    <location>
        <begin position="225"/>
        <end position="239"/>
    </location>
</feature>
<evidence type="ECO:0000313" key="2">
    <source>
        <dbReference type="EMBL" id="KAK0461811.1"/>
    </source>
</evidence>
<dbReference type="Proteomes" id="UP001175211">
    <property type="component" value="Unassembled WGS sequence"/>
</dbReference>
<comment type="caution">
    <text evidence="2">The sequence shown here is derived from an EMBL/GenBank/DDBJ whole genome shotgun (WGS) entry which is preliminary data.</text>
</comment>
<feature type="compositionally biased region" description="Polar residues" evidence="1">
    <location>
        <begin position="398"/>
        <end position="412"/>
    </location>
</feature>
<dbReference type="GeneID" id="85360605"/>
<feature type="compositionally biased region" description="Low complexity" evidence="1">
    <location>
        <begin position="388"/>
        <end position="397"/>
    </location>
</feature>
<feature type="region of interest" description="Disordered" evidence="1">
    <location>
        <begin position="341"/>
        <end position="365"/>
    </location>
</feature>
<evidence type="ECO:0000313" key="3">
    <source>
        <dbReference type="Proteomes" id="UP001175211"/>
    </source>
</evidence>
<accession>A0AA39NA23</accession>
<feature type="region of interest" description="Disordered" evidence="1">
    <location>
        <begin position="129"/>
        <end position="153"/>
    </location>
</feature>
<feature type="region of interest" description="Disordered" evidence="1">
    <location>
        <begin position="605"/>
        <end position="635"/>
    </location>
</feature>
<protein>
    <submittedName>
        <fullName evidence="2">Uncharacterized protein</fullName>
    </submittedName>
</protein>
<evidence type="ECO:0000256" key="1">
    <source>
        <dbReference type="SAM" id="MobiDB-lite"/>
    </source>
</evidence>
<sequence>MDINGDEEEWALREHIRNILYEYAVTHLTIDYVQFTEDAVSELLSQALVEVPLHDRHSIRLPTDPFLSLTQRYRFDHLEPYQERFQVLPEVLQYLKNVMKVKHGPTKSKSISYEFDADGTEDFVVHEPLSPKLNRRSRRATPHPGSNGSSTLMPQSRAALLTSQYCIKPVSLDDFNDPEVSPAVVLDLNCRLQTEEHQAVSAFLKSAAALSRPGPAYKNKYLDPSTREDSPPLSFREEDSVPMFPRSARLGAGYPTNDSFFPSDFQKMRDLPSKLPPIAKVEDDDMEQFKANMIVVDGWQTYITSSPSPSMPSSSQEDKIDQLFNVSSPDTEISPLKLTRMDVPPIPRNRRIRGSKEQVSPIGKGKSLSSFLLPFITSTPAQKEPKESSSLPEPETSMLGQPPSNMDTVAQSADTLDDEVNRIYESVNTDNPKDVILNETLNEEASLLMKVPDLFPPNEHPPGALFLPTKLLEYVCPPKMAKAHSDQVIPTHKFLKKAKGLQSLSLALPWTPFMIKGSLPTHMDVTGSSTLIDGDDLRNGLPEDHIKTRVQSLLESITELDSSTMVSDTKYFLLDEDHGPLSEDDLYSSEIMLSRVERSRLSGLKHVEDNEEDDSSSDKENQPLSPRPTKRARIDINRHDIDDDSGIAFSPLKQLSIENPSPATYSPSVTFNEDISNPFRFSHPDDVAMVGASSYQHEQGDQQQLFDDDVYPMSQFSTGIREDSQSQQGPFQPLSFESNEALSQHITRRETSMEPHSAPPQMIFDYGHGILDAEANEYAVTDSLVPALPTQPASNLQSHSPANPIPVTNDSMLIPNIATHPLGITDFLKLRAKHINSTDAPSVITHPCAPDAQIESTPDIPEAPRTAPPEIFDKNTMCLPTRGDPSTAHFYMASMETLQKQVLIRTLRSNLCAVGLVERDHLSGVDLILDPNTAIIFASLISLASQREALLSTVSEQSWRYTNLLVIFEAYPISASYKGSASVTLLNAYTPPNLKAIGRFRRDVDLAEACDKKSLACRVRMAFADTVEDAAMLARYLGDVAEAEDVSQGTVWGDRSWLDGDVPEEEESLAAVSGMNRFAAYVILCQITVEEFLDLSPQERIDRFGIYVGHERMVSVNAFVEARSRAIESSDLDDTNSADGGYMDHS</sequence>
<feature type="region of interest" description="Disordered" evidence="1">
    <location>
        <begin position="379"/>
        <end position="412"/>
    </location>
</feature>